<protein>
    <submittedName>
        <fullName evidence="5">Siderophore synthetase component</fullName>
    </submittedName>
</protein>
<dbReference type="EMBL" id="FNNC01000006">
    <property type="protein sequence ID" value="SDW86636.1"/>
    <property type="molecule type" value="Genomic_DNA"/>
</dbReference>
<evidence type="ECO:0000259" key="4">
    <source>
        <dbReference type="Pfam" id="PF06276"/>
    </source>
</evidence>
<dbReference type="RefSeq" id="WP_425433812.1">
    <property type="nucleotide sequence ID" value="NZ_FNNC01000006.1"/>
</dbReference>
<gene>
    <name evidence="5" type="ORF">SAMN05421781_2598</name>
</gene>
<sequence length="585" mass="67079">MNTKQKAAEASMQSFINCYLRETGSGIWKESECRVELSRQKIELVLPVKYRSLTHRHIFHFPLYYKPLDSASLLELDVLTTGALLLKELSLEYGDKGGQEEMMQRVLQSFELTELFLEARKEDKGEIISRYIDSEQALLLGHLLHPTPKSRQGMERKGETELYSPETKGRFQLHYFRAPSTQVEEASMEEENATAIVKKDLQNAPETEELFKKHYCRLDDGYALLPVHPLQARAMLQQESIQQRMERGELAYLGPAGRSFTATSSIRTLYHEQSPYMFKVSIPVKVTNSLRVNQKKELARGVEVEKLMQSRIGKEAARFFPGFEIVRDPAFITLKGEEETGLETIIRRNPFQETMDDQVSLAAGLVHDAYGEGSMLGNLIRILAQAENRSTAEVSRDWFRQYLSISLHPMLWLYMTHGIALEAHQQNSVVRFTGGYPQMFYYRDNQGYYFARSKEAHLKKYVPELNASSDTVCADDIADERFRYYFFINHLFGLINGFGTSGLIEEAELLRILREELEDAEKAFGRSALTESLLEHETIPSKGNLLTRFFDMDELVGSLAEQSVYIHILNPLTAKECMQHESPTI</sequence>
<dbReference type="PANTHER" id="PTHR34384">
    <property type="entry name" value="L-2,3-DIAMINOPROPANOATE--CITRATE LIGASE"/>
    <property type="match status" value="1"/>
</dbReference>
<proteinExistence type="inferred from homology"/>
<evidence type="ECO:0000259" key="3">
    <source>
        <dbReference type="Pfam" id="PF04183"/>
    </source>
</evidence>
<comment type="pathway">
    <text evidence="1">Siderophore biosynthesis.</text>
</comment>
<dbReference type="AlphaFoldDB" id="A0A1H2X1J9"/>
<dbReference type="Gene3D" id="1.10.510.40">
    <property type="match status" value="1"/>
</dbReference>
<evidence type="ECO:0000256" key="1">
    <source>
        <dbReference type="ARBA" id="ARBA00004924"/>
    </source>
</evidence>
<dbReference type="InterPro" id="IPR037455">
    <property type="entry name" value="LucA/IucC-like"/>
</dbReference>
<accession>A0A1H2X1J9</accession>
<evidence type="ECO:0000313" key="6">
    <source>
        <dbReference type="Proteomes" id="UP000199488"/>
    </source>
</evidence>
<evidence type="ECO:0000256" key="2">
    <source>
        <dbReference type="ARBA" id="ARBA00007832"/>
    </source>
</evidence>
<feature type="domain" description="Aerobactin siderophore biosynthesis IucA/IucC-like C-terminal" evidence="4">
    <location>
        <begin position="397"/>
        <end position="555"/>
    </location>
</feature>
<organism evidence="5 6">
    <name type="scientific">Marinococcus luteus</name>
    <dbReference type="NCBI Taxonomy" id="1122204"/>
    <lineage>
        <taxon>Bacteria</taxon>
        <taxon>Bacillati</taxon>
        <taxon>Bacillota</taxon>
        <taxon>Bacilli</taxon>
        <taxon>Bacillales</taxon>
        <taxon>Bacillaceae</taxon>
        <taxon>Marinococcus</taxon>
    </lineage>
</organism>
<reference evidence="5 6" key="1">
    <citation type="submission" date="2016-10" db="EMBL/GenBank/DDBJ databases">
        <authorList>
            <person name="de Groot N.N."/>
        </authorList>
    </citation>
    <scope>NUCLEOTIDE SEQUENCE [LARGE SCALE GENOMIC DNA]</scope>
    <source>
        <strain evidence="5 6">DSM 23126</strain>
    </source>
</reference>
<dbReference type="Proteomes" id="UP000199488">
    <property type="component" value="Unassembled WGS sequence"/>
</dbReference>
<dbReference type="InterPro" id="IPR022770">
    <property type="entry name" value="IucA/IucC-like_C"/>
</dbReference>
<keyword evidence="6" id="KW-1185">Reference proteome</keyword>
<dbReference type="PANTHER" id="PTHR34384:SF5">
    <property type="entry name" value="L-2,3-DIAMINOPROPANOATE--CITRATE LIGASE"/>
    <property type="match status" value="1"/>
</dbReference>
<dbReference type="GO" id="GO:0019290">
    <property type="term" value="P:siderophore biosynthetic process"/>
    <property type="evidence" value="ECO:0007669"/>
    <property type="project" value="InterPro"/>
</dbReference>
<feature type="domain" description="Aerobactin siderophore biosynthesis IucA/IucC N-terminal" evidence="3">
    <location>
        <begin position="131"/>
        <end position="367"/>
    </location>
</feature>
<comment type="similarity">
    <text evidence="2">Belongs to the IucA/IucC family.</text>
</comment>
<dbReference type="STRING" id="1122204.SAMN05421781_2598"/>
<evidence type="ECO:0000313" key="5">
    <source>
        <dbReference type="EMBL" id="SDW86636.1"/>
    </source>
</evidence>
<dbReference type="Pfam" id="PF04183">
    <property type="entry name" value="IucA_IucC"/>
    <property type="match status" value="1"/>
</dbReference>
<name>A0A1H2X1J9_9BACI</name>
<dbReference type="GO" id="GO:0016881">
    <property type="term" value="F:acid-amino acid ligase activity"/>
    <property type="evidence" value="ECO:0007669"/>
    <property type="project" value="UniProtKB-ARBA"/>
</dbReference>
<dbReference type="InterPro" id="IPR007310">
    <property type="entry name" value="Aerobactin_biosyn_IucA/IucC_N"/>
</dbReference>
<dbReference type="Pfam" id="PF06276">
    <property type="entry name" value="FhuF"/>
    <property type="match status" value="1"/>
</dbReference>